<evidence type="ECO:0000313" key="2">
    <source>
        <dbReference type="Proteomes" id="UP001139150"/>
    </source>
</evidence>
<proteinExistence type="predicted"/>
<accession>A0A9X2CQP5</accession>
<dbReference type="PANTHER" id="PTHR31299:SF0">
    <property type="entry name" value="ESTERASE, PUTATIVE (AFU_ORTHOLOGUE AFUA_1G05850)-RELATED"/>
    <property type="match status" value="1"/>
</dbReference>
<name>A0A9X2CQP5_9BACI</name>
<reference evidence="1" key="1">
    <citation type="submission" date="2022-02" db="EMBL/GenBank/DDBJ databases">
        <title>Halalkalibacter sp. nov. isolated from Lonar Lake, India.</title>
        <authorList>
            <person name="Joshi A."/>
            <person name="Thite S."/>
            <person name="Lodha T."/>
        </authorList>
    </citation>
    <scope>NUCLEOTIDE SEQUENCE</scope>
    <source>
        <strain evidence="1">MEB205</strain>
    </source>
</reference>
<evidence type="ECO:0000313" key="1">
    <source>
        <dbReference type="EMBL" id="MCL7746006.1"/>
    </source>
</evidence>
<dbReference type="SUPFAM" id="SSF159501">
    <property type="entry name" value="EreA/ChaN-like"/>
    <property type="match status" value="1"/>
</dbReference>
<sequence>MIKTLDLTKAILKHAKRFDSLEELEPLLQQASEANYVLLGEATHGTSEFYSLRAEISKWLISKKGFQFIAVEGDWPSCYEANRYIKGYKNSYSNAKDTLAAFKRWPSWMWANAEIVPFLEWLKHYNSHEEATDKIGFHGIDVYSLWESMSEIVDYLKSIESPDLEKAKEAFTCFEPYHKEMQMYGVSATFYAQDCFEELVTLLESMHSNRSIYKKDAEADLNLKMNALAVENAESYYRTMVTNDSESWNIRDEHMVEALDQISNYYGPNAKGIIWEHNTHIGDARATDMAEEGMVNVGQLTREKYGDNHVYAIGFGTYEGTVIAGEKWGEQAQKMDVPKAIAGSWEAELHEAGAFDKFIMFNEANHSLFSEVIGHRAIGVVYNNQYEHLGNYVPSRISERYNAFIHIEQTEALTPLFD</sequence>
<dbReference type="Proteomes" id="UP001139150">
    <property type="component" value="Unassembled WGS sequence"/>
</dbReference>
<dbReference type="PIRSF" id="PIRSF036794">
    <property type="entry name" value="UCP_erythr_ester"/>
    <property type="match status" value="1"/>
</dbReference>
<organism evidence="1 2">
    <name type="scientific">Halalkalibacter alkaliphilus</name>
    <dbReference type="NCBI Taxonomy" id="2917993"/>
    <lineage>
        <taxon>Bacteria</taxon>
        <taxon>Bacillati</taxon>
        <taxon>Bacillota</taxon>
        <taxon>Bacilli</taxon>
        <taxon>Bacillales</taxon>
        <taxon>Bacillaceae</taxon>
        <taxon>Halalkalibacter</taxon>
    </lineage>
</organism>
<dbReference type="AlphaFoldDB" id="A0A9X2CQP5"/>
<dbReference type="GO" id="GO:0046677">
    <property type="term" value="P:response to antibiotic"/>
    <property type="evidence" value="ECO:0007669"/>
    <property type="project" value="InterPro"/>
</dbReference>
<dbReference type="InterPro" id="IPR014622">
    <property type="entry name" value="UCP036794_erythomycin"/>
</dbReference>
<comment type="caution">
    <text evidence="1">The sequence shown here is derived from an EMBL/GenBank/DDBJ whole genome shotgun (WGS) entry which is preliminary data.</text>
</comment>
<dbReference type="Gene3D" id="3.30.1870.10">
    <property type="entry name" value="EreA-like, domain 2"/>
    <property type="match status" value="1"/>
</dbReference>
<dbReference type="PANTHER" id="PTHR31299">
    <property type="entry name" value="ESTERASE, PUTATIVE (AFU_ORTHOLOGUE AFUA_1G05850)-RELATED"/>
    <property type="match status" value="1"/>
</dbReference>
<dbReference type="InterPro" id="IPR052036">
    <property type="entry name" value="Hydrolase/PRTase-associated"/>
</dbReference>
<dbReference type="EMBL" id="JAKRYL010000002">
    <property type="protein sequence ID" value="MCL7746006.1"/>
    <property type="molecule type" value="Genomic_DNA"/>
</dbReference>
<dbReference type="RefSeq" id="WP_250094935.1">
    <property type="nucleotide sequence ID" value="NZ_JAKRYL010000002.1"/>
</dbReference>
<protein>
    <submittedName>
        <fullName evidence="1">Erythromycin esterase family protein</fullName>
    </submittedName>
</protein>
<dbReference type="CDD" id="cd14728">
    <property type="entry name" value="Ere-like"/>
    <property type="match status" value="1"/>
</dbReference>
<dbReference type="Gene3D" id="3.40.1660.10">
    <property type="entry name" value="EreA-like (biosynthetic domain)"/>
    <property type="match status" value="1"/>
</dbReference>
<keyword evidence="2" id="KW-1185">Reference proteome</keyword>
<gene>
    <name evidence="1" type="ORF">MF646_02610</name>
</gene>
<dbReference type="InterPro" id="IPR007815">
    <property type="entry name" value="Emycin_Estase"/>
</dbReference>
<dbReference type="Pfam" id="PF05139">
    <property type="entry name" value="Erythro_esteras"/>
    <property type="match status" value="1"/>
</dbReference>